<accession>A0A1T4SEJ3</accession>
<dbReference type="STRING" id="1122188.SAMN02745674_02786"/>
<feature type="region of interest" description="Disordered" evidence="1">
    <location>
        <begin position="1"/>
        <end position="62"/>
    </location>
</feature>
<evidence type="ECO:0000313" key="3">
    <source>
        <dbReference type="Proteomes" id="UP000190061"/>
    </source>
</evidence>
<reference evidence="2 3" key="1">
    <citation type="submission" date="2017-02" db="EMBL/GenBank/DDBJ databases">
        <authorList>
            <person name="Peterson S.W."/>
        </authorList>
    </citation>
    <scope>NUCLEOTIDE SEQUENCE [LARGE SCALE GENOMIC DNA]</scope>
    <source>
        <strain evidence="2 3">DSM 21749</strain>
    </source>
</reference>
<dbReference type="AlphaFoldDB" id="A0A1T4SEJ3"/>
<keyword evidence="3" id="KW-1185">Reference proteome</keyword>
<dbReference type="RefSeq" id="WP_078759311.1">
    <property type="nucleotide sequence ID" value="NZ_FUXP01000017.1"/>
</dbReference>
<gene>
    <name evidence="2" type="ORF">SAMN02745674_02786</name>
</gene>
<protein>
    <submittedName>
        <fullName evidence="2">Uncharacterized protein</fullName>
    </submittedName>
</protein>
<sequence>MTVALAACDASEGPTGVAASPEISDEGPGTAEPPAAPIAEQATAPATPTSAAGDTVGGDGSQIVLEGLAPEHLESVELAGELACGFADTEGRSLLVAKADVVPDGAVRAVVNHNGYVELLGNGRAGGFNDLSDGITLSGKGLTLVLERGERVPTGNESTEHAATLKVQRADGAERVYPGKWTCGP</sequence>
<feature type="compositionally biased region" description="Low complexity" evidence="1">
    <location>
        <begin position="26"/>
        <end position="53"/>
    </location>
</feature>
<name>A0A1T4SEJ3_9GAMM</name>
<dbReference type="EMBL" id="FUXP01000017">
    <property type="protein sequence ID" value="SKA26566.1"/>
    <property type="molecule type" value="Genomic_DNA"/>
</dbReference>
<proteinExistence type="predicted"/>
<evidence type="ECO:0000256" key="1">
    <source>
        <dbReference type="SAM" id="MobiDB-lite"/>
    </source>
</evidence>
<dbReference type="Proteomes" id="UP000190061">
    <property type="component" value="Unassembled WGS sequence"/>
</dbReference>
<evidence type="ECO:0000313" key="2">
    <source>
        <dbReference type="EMBL" id="SKA26566.1"/>
    </source>
</evidence>
<organism evidence="2 3">
    <name type="scientific">Lysobacter spongiicola DSM 21749</name>
    <dbReference type="NCBI Taxonomy" id="1122188"/>
    <lineage>
        <taxon>Bacteria</taxon>
        <taxon>Pseudomonadati</taxon>
        <taxon>Pseudomonadota</taxon>
        <taxon>Gammaproteobacteria</taxon>
        <taxon>Lysobacterales</taxon>
        <taxon>Lysobacteraceae</taxon>
        <taxon>Novilysobacter</taxon>
    </lineage>
</organism>